<dbReference type="Proteomes" id="UP001189429">
    <property type="component" value="Unassembled WGS sequence"/>
</dbReference>
<comment type="caution">
    <text evidence="2">The sequence shown here is derived from an EMBL/GenBank/DDBJ whole genome shotgun (WGS) entry which is preliminary data.</text>
</comment>
<feature type="region of interest" description="Disordered" evidence="1">
    <location>
        <begin position="108"/>
        <end position="226"/>
    </location>
</feature>
<protein>
    <submittedName>
        <fullName evidence="2">Uncharacterized protein</fullName>
    </submittedName>
</protein>
<accession>A0ABN9ULP7</accession>
<reference evidence="2" key="1">
    <citation type="submission" date="2023-10" db="EMBL/GenBank/DDBJ databases">
        <authorList>
            <person name="Chen Y."/>
            <person name="Shah S."/>
            <person name="Dougan E. K."/>
            <person name="Thang M."/>
            <person name="Chan C."/>
        </authorList>
    </citation>
    <scope>NUCLEOTIDE SEQUENCE [LARGE SCALE GENOMIC DNA]</scope>
</reference>
<feature type="compositionally biased region" description="Polar residues" evidence="1">
    <location>
        <begin position="19"/>
        <end position="38"/>
    </location>
</feature>
<dbReference type="EMBL" id="CAUYUJ010016015">
    <property type="protein sequence ID" value="CAK0860808.1"/>
    <property type="molecule type" value="Genomic_DNA"/>
</dbReference>
<feature type="region of interest" description="Disordered" evidence="1">
    <location>
        <begin position="903"/>
        <end position="930"/>
    </location>
</feature>
<sequence length="1052" mass="114027">MTNEQTPFKAAQFDVEKPASSQVDSAAGNQPVKESSQGIERTRAGYAMCILWALAEARAVLIPARAVLNSPQHLQKPRAVLNSLLSLGAQVNDLSTASVLRSLVAKTKCPGEEPRRAPPQQHSARRSKAVTNPQQQRVKHHAPATRPVLHSLAHRAVRPGMLAKRQRDKSIVNILRGHPQNSDSSAGAAQPGSQQAGAAATSSSTLPGPMESSASAAQPGPPTKQRRLAAIAAGISSLQGDELHARLNEAETLPTAPFGRHDPNEQLFNAHARYFLTTLAALELPNAPFHVLLSAHRAATALQDVIPERRALYAQAASERRHSTPTAPEVCEVLHQFYNDPCAQHLKQDARGADVELAANRPPAYFTRLADSAAQPVSPSASSSGARPVGASGPMLPAASPPVMRWICGKGFTHNGAFFKRCSDAHGGCAERRKRLSWRAQQDGFKPLLPWVKRRILQSATFHLTFSAPGSLSLHWNRPEAIAAAKARREDTDDSRKCQLLTVQREAYKALAAERARVNAIFAEIPVDQAAANAPPRNGAPQQFLDCAVQMPEVERCSATRSGPGTARDPLDAARPEDDATDKLSESDDDKFAATALGEVETPIGMDPTAVPTFVQHVAALKRNLEHARELVASLSFSANRNPSGQSDSSAAQPASLATVRAAAEEQRFRAAVDLREAAWQLDTHSWERNLALLDNAAECDKALFAPSQKPLSMFDPTTWSKCFSEWWFGLPNDSQRPRKVTFEQLFAALLRREELECHLEEACRLVRGPRRWFQDMFGASVCGPMASAAPRRELSGGRSGRYDTVVTLLSSEGRANALPEERALKPSGRELWGRRADEAPPAPAGDLKAAEELAEKAAVQLQAPAAGCLRRLSPLALLGSAAAGWALLRGTDWRPDPVGGERQLGQLGWRTGGPRREAAPGGAAEPTRGDASVTLVSAGASVLPQPEGDEECSDALPGDECYDAVTWAMQEGIWGHAEWYPGLTLWSRFEEFQGELHRQGKCPRPCREPPRAARPHGIPGRALDLPGLWGTRQESWNFTYIAPWATWWITR</sequence>
<gene>
    <name evidence="2" type="ORF">PCOR1329_LOCUS49670</name>
</gene>
<feature type="compositionally biased region" description="Basic and acidic residues" evidence="1">
    <location>
        <begin position="569"/>
        <end position="589"/>
    </location>
</feature>
<evidence type="ECO:0000313" key="3">
    <source>
        <dbReference type="Proteomes" id="UP001189429"/>
    </source>
</evidence>
<evidence type="ECO:0000256" key="1">
    <source>
        <dbReference type="SAM" id="MobiDB-lite"/>
    </source>
</evidence>
<feature type="region of interest" description="Disordered" evidence="1">
    <location>
        <begin position="1"/>
        <end position="38"/>
    </location>
</feature>
<keyword evidence="3" id="KW-1185">Reference proteome</keyword>
<organism evidence="2 3">
    <name type="scientific">Prorocentrum cordatum</name>
    <dbReference type="NCBI Taxonomy" id="2364126"/>
    <lineage>
        <taxon>Eukaryota</taxon>
        <taxon>Sar</taxon>
        <taxon>Alveolata</taxon>
        <taxon>Dinophyceae</taxon>
        <taxon>Prorocentrales</taxon>
        <taxon>Prorocentraceae</taxon>
        <taxon>Prorocentrum</taxon>
    </lineage>
</organism>
<name>A0ABN9ULP7_9DINO</name>
<proteinExistence type="predicted"/>
<evidence type="ECO:0000313" key="2">
    <source>
        <dbReference type="EMBL" id="CAK0860808.1"/>
    </source>
</evidence>
<feature type="compositionally biased region" description="Low complexity" evidence="1">
    <location>
        <begin position="182"/>
        <end position="204"/>
    </location>
</feature>
<feature type="region of interest" description="Disordered" evidence="1">
    <location>
        <begin position="556"/>
        <end position="589"/>
    </location>
</feature>